<comment type="caution">
    <text evidence="3">The sequence shown here is derived from an EMBL/GenBank/DDBJ whole genome shotgun (WGS) entry which is preliminary data.</text>
</comment>
<organism evidence="3 4">
    <name type="scientific">Tothia fuscella</name>
    <dbReference type="NCBI Taxonomy" id="1048955"/>
    <lineage>
        <taxon>Eukaryota</taxon>
        <taxon>Fungi</taxon>
        <taxon>Dikarya</taxon>
        <taxon>Ascomycota</taxon>
        <taxon>Pezizomycotina</taxon>
        <taxon>Dothideomycetes</taxon>
        <taxon>Pleosporomycetidae</taxon>
        <taxon>Venturiales</taxon>
        <taxon>Cylindrosympodiaceae</taxon>
        <taxon>Tothia</taxon>
    </lineage>
</organism>
<dbReference type="SMART" id="SM00603">
    <property type="entry name" value="LCCL"/>
    <property type="match status" value="1"/>
</dbReference>
<feature type="transmembrane region" description="Helical" evidence="1">
    <location>
        <begin position="79"/>
        <end position="99"/>
    </location>
</feature>
<feature type="transmembrane region" description="Helical" evidence="1">
    <location>
        <begin position="380"/>
        <end position="399"/>
    </location>
</feature>
<keyword evidence="1" id="KW-1133">Transmembrane helix</keyword>
<dbReference type="Pfam" id="PF03815">
    <property type="entry name" value="LCCL"/>
    <property type="match status" value="1"/>
</dbReference>
<evidence type="ECO:0000259" key="2">
    <source>
        <dbReference type="PROSITE" id="PS50820"/>
    </source>
</evidence>
<feature type="transmembrane region" description="Helical" evidence="1">
    <location>
        <begin position="411"/>
        <end position="428"/>
    </location>
</feature>
<dbReference type="OrthoDB" id="441660at2759"/>
<evidence type="ECO:0000313" key="3">
    <source>
        <dbReference type="EMBL" id="KAF2430093.1"/>
    </source>
</evidence>
<dbReference type="AlphaFoldDB" id="A0A9P4NRF1"/>
<feature type="transmembrane region" description="Helical" evidence="1">
    <location>
        <begin position="305"/>
        <end position="324"/>
    </location>
</feature>
<accession>A0A9P4NRF1</accession>
<dbReference type="PANTHER" id="PTHR31331">
    <property type="entry name" value="LCCL DOMAIN PROTEIN (AFU_ORTHOLOGUE AFUA_5G08630)"/>
    <property type="match status" value="1"/>
</dbReference>
<reference evidence="3" key="1">
    <citation type="journal article" date="2020" name="Stud. Mycol.">
        <title>101 Dothideomycetes genomes: a test case for predicting lifestyles and emergence of pathogens.</title>
        <authorList>
            <person name="Haridas S."/>
            <person name="Albert R."/>
            <person name="Binder M."/>
            <person name="Bloem J."/>
            <person name="Labutti K."/>
            <person name="Salamov A."/>
            <person name="Andreopoulos B."/>
            <person name="Baker S."/>
            <person name="Barry K."/>
            <person name="Bills G."/>
            <person name="Bluhm B."/>
            <person name="Cannon C."/>
            <person name="Castanera R."/>
            <person name="Culley D."/>
            <person name="Daum C."/>
            <person name="Ezra D."/>
            <person name="Gonzalez J."/>
            <person name="Henrissat B."/>
            <person name="Kuo A."/>
            <person name="Liang C."/>
            <person name="Lipzen A."/>
            <person name="Lutzoni F."/>
            <person name="Magnuson J."/>
            <person name="Mondo S."/>
            <person name="Nolan M."/>
            <person name="Ohm R."/>
            <person name="Pangilinan J."/>
            <person name="Park H.-J."/>
            <person name="Ramirez L."/>
            <person name="Alfaro M."/>
            <person name="Sun H."/>
            <person name="Tritt A."/>
            <person name="Yoshinaga Y."/>
            <person name="Zwiers L.-H."/>
            <person name="Turgeon B."/>
            <person name="Goodwin S."/>
            <person name="Spatafora J."/>
            <person name="Crous P."/>
            <person name="Grigoriev I."/>
        </authorList>
    </citation>
    <scope>NUCLEOTIDE SEQUENCE</scope>
    <source>
        <strain evidence="3">CBS 130266</strain>
    </source>
</reference>
<dbReference type="InterPro" id="IPR051957">
    <property type="entry name" value="CRISP-LCCL_domain"/>
</dbReference>
<dbReference type="PROSITE" id="PS50820">
    <property type="entry name" value="LCCL"/>
    <property type="match status" value="1"/>
</dbReference>
<keyword evidence="1" id="KW-0812">Transmembrane</keyword>
<feature type="transmembrane region" description="Helical" evidence="1">
    <location>
        <begin position="258"/>
        <end position="285"/>
    </location>
</feature>
<dbReference type="InterPro" id="IPR004043">
    <property type="entry name" value="LCCL"/>
</dbReference>
<dbReference type="Gene3D" id="2.170.130.20">
    <property type="entry name" value="LCCL-like domain"/>
    <property type="match status" value="1"/>
</dbReference>
<name>A0A9P4NRF1_9PEZI</name>
<evidence type="ECO:0000313" key="4">
    <source>
        <dbReference type="Proteomes" id="UP000800235"/>
    </source>
</evidence>
<dbReference type="InterPro" id="IPR036609">
    <property type="entry name" value="LCCL_sf"/>
</dbReference>
<evidence type="ECO:0000256" key="1">
    <source>
        <dbReference type="SAM" id="Phobius"/>
    </source>
</evidence>
<gene>
    <name evidence="3" type="ORF">EJ08DRAFT_589721</name>
</gene>
<dbReference type="SUPFAM" id="SSF69848">
    <property type="entry name" value="LCCL domain"/>
    <property type="match status" value="1"/>
</dbReference>
<proteinExistence type="predicted"/>
<dbReference type="EMBL" id="MU007041">
    <property type="protein sequence ID" value="KAF2430093.1"/>
    <property type="molecule type" value="Genomic_DNA"/>
</dbReference>
<keyword evidence="4" id="KW-1185">Reference proteome</keyword>
<feature type="domain" description="LCCL" evidence="2">
    <location>
        <begin position="175"/>
        <end position="228"/>
    </location>
</feature>
<dbReference type="Proteomes" id="UP000800235">
    <property type="component" value="Unassembled WGS sequence"/>
</dbReference>
<protein>
    <recommendedName>
        <fullName evidence="2">LCCL domain-containing protein</fullName>
    </recommendedName>
</protein>
<keyword evidence="1" id="KW-0472">Membrane</keyword>
<feature type="transmembrane region" description="Helical" evidence="1">
    <location>
        <begin position="344"/>
        <end position="360"/>
    </location>
</feature>
<dbReference type="PANTHER" id="PTHR31331:SF1">
    <property type="entry name" value="CYSTEINE RICH SECRETORY PROTEIN LCCL DOMAIN CONTAINING 2"/>
    <property type="match status" value="1"/>
</dbReference>
<sequence>MHDDIRSNATGSGRSSPEDVIAFPGASILEKILGQRFSEWLRGPRIPRPYIIVPLGGSSQLICLQKFRTWFPQRQQRTLVGVAFFLIWILSFTLIAYNASSTDADSSRLACISRFWPSTEKCGLDGAQCLPFDNQTIAFRCPAYCSEVKVLNPYAIGVEEVNYQSLVIGGPTKSGSRVPNTYRGDSFICAAAIHAGVIDDKTGGCGTVSLIGTQQNYLGSEQNGISSVGFNSSFPLSFTFDTKTTTKSGSCKDPRWRAFGISALFTTILSLFTTSSSLFFGAVFSSVFFQTALASDPPDFPTYDGVVSAAVGRFLPAAFVGLFIYQYSVRYTLRDLKAHFEKTILWLGGCWIGAIGNNVFDKIPISRLTPHDLSQQPGAITALLLIIGVVTVIAFVQIWAFRIEGRLPRYLAFYAIIAASIIFLLLIPRLHLRLHHYILALILLPGTTLQTRPSLLYQGFLVGLFINGIARWGFDSVLQTDTALRTDEKLGSLLPQISVPIATQDDITFSLKLNEGYDGISMLVNDVERFRKFDEPNLTITWNRAEGNDVEYFRFGYVTYARLGGVLLQDYTKAGMWTADGHWTQMQPGPS</sequence>